<feature type="transmembrane region" description="Helical" evidence="1">
    <location>
        <begin position="60"/>
        <end position="81"/>
    </location>
</feature>
<sequence>MKLSKRHIIFIIGLLSVYFSFLFFGRRPDFYLILLIGGIGVSLIAFLTILFGKGAGKSKLFWALILLLSVVLLQLAEPLLIRTSFIIYVRANDNHLREINGLLTSHPGTLHIYPDNITTKGMELGDLEIDRLKELRKEVDAYLIIKTDSTIYYGLSGFLDVRHGVSYRFRGKHNPAPHLIHRKLIGNWYY</sequence>
<feature type="transmembrane region" description="Helical" evidence="1">
    <location>
        <begin position="7"/>
        <end position="24"/>
    </location>
</feature>
<accession>A0A2D0N6W3</accession>
<protein>
    <submittedName>
        <fullName evidence="2">Uncharacterized protein</fullName>
    </submittedName>
</protein>
<name>A0A2D0N6W3_FLAN2</name>
<reference evidence="2 3" key="1">
    <citation type="submission" date="2017-10" db="EMBL/GenBank/DDBJ databases">
        <title>The draft genome sequence of Lewinella nigricans NBRC 102662.</title>
        <authorList>
            <person name="Wang K."/>
        </authorList>
    </citation>
    <scope>NUCLEOTIDE SEQUENCE [LARGE SCALE GENOMIC DNA]</scope>
    <source>
        <strain evidence="2 3">NBRC 102662</strain>
    </source>
</reference>
<gene>
    <name evidence="2" type="ORF">CRP01_23360</name>
</gene>
<comment type="caution">
    <text evidence="2">The sequence shown here is derived from an EMBL/GenBank/DDBJ whole genome shotgun (WGS) entry which is preliminary data.</text>
</comment>
<keyword evidence="3" id="KW-1185">Reference proteome</keyword>
<dbReference type="RefSeq" id="WP_099152524.1">
    <property type="nucleotide sequence ID" value="NZ_PDUD01000027.1"/>
</dbReference>
<dbReference type="EMBL" id="PDUD01000027">
    <property type="protein sequence ID" value="PHN04138.1"/>
    <property type="molecule type" value="Genomic_DNA"/>
</dbReference>
<organism evidence="2 3">
    <name type="scientific">Flavilitoribacter nigricans (strain ATCC 23147 / DSM 23189 / NBRC 102662 / NCIMB 1420 / SS-2)</name>
    <name type="common">Lewinella nigricans</name>
    <dbReference type="NCBI Taxonomy" id="1122177"/>
    <lineage>
        <taxon>Bacteria</taxon>
        <taxon>Pseudomonadati</taxon>
        <taxon>Bacteroidota</taxon>
        <taxon>Saprospiria</taxon>
        <taxon>Saprospirales</taxon>
        <taxon>Lewinellaceae</taxon>
        <taxon>Flavilitoribacter</taxon>
    </lineage>
</organism>
<evidence type="ECO:0000313" key="2">
    <source>
        <dbReference type="EMBL" id="PHN04138.1"/>
    </source>
</evidence>
<dbReference type="Proteomes" id="UP000223913">
    <property type="component" value="Unassembled WGS sequence"/>
</dbReference>
<keyword evidence="1" id="KW-0812">Transmembrane</keyword>
<dbReference type="AlphaFoldDB" id="A0A2D0N6W3"/>
<evidence type="ECO:0000256" key="1">
    <source>
        <dbReference type="SAM" id="Phobius"/>
    </source>
</evidence>
<proteinExistence type="predicted"/>
<keyword evidence="1" id="KW-1133">Transmembrane helix</keyword>
<feature type="transmembrane region" description="Helical" evidence="1">
    <location>
        <begin position="30"/>
        <end position="51"/>
    </location>
</feature>
<evidence type="ECO:0000313" key="3">
    <source>
        <dbReference type="Proteomes" id="UP000223913"/>
    </source>
</evidence>
<keyword evidence="1" id="KW-0472">Membrane</keyword>